<accession>A0A1Q2CQQ8</accession>
<dbReference type="EMBL" id="CP019606">
    <property type="protein sequence ID" value="AQP48453.1"/>
    <property type="molecule type" value="Genomic_DNA"/>
</dbReference>
<reference evidence="3" key="1">
    <citation type="submission" date="2017-02" db="EMBL/GenBank/DDBJ databases">
        <title>Tessaracoccus aquaemaris sp. nov., isolated from the intestine of a Korean rockfish, Sebastes schlegelii, in a marine aquaculture pond.</title>
        <authorList>
            <person name="Tak E.J."/>
            <person name="Bae J.-W."/>
        </authorList>
    </citation>
    <scope>NUCLEOTIDE SEQUENCE [LARGE SCALE GENOMIC DNA]</scope>
    <source>
        <strain evidence="3">NSG39</strain>
    </source>
</reference>
<protein>
    <submittedName>
        <fullName evidence="2">Uncharacterized protein</fullName>
    </submittedName>
</protein>
<dbReference type="OrthoDB" id="9790815at2"/>
<gene>
    <name evidence="2" type="ORF">BW730_13990</name>
</gene>
<evidence type="ECO:0000313" key="2">
    <source>
        <dbReference type="EMBL" id="AQP48453.1"/>
    </source>
</evidence>
<dbReference type="GO" id="GO:0017057">
    <property type="term" value="F:6-phosphogluconolactonase activity"/>
    <property type="evidence" value="ECO:0007669"/>
    <property type="project" value="TreeGrafter"/>
</dbReference>
<dbReference type="SUPFAM" id="SSF51004">
    <property type="entry name" value="C-terminal (heme d1) domain of cytochrome cd1-nitrite reductase"/>
    <property type="match status" value="1"/>
</dbReference>
<comment type="similarity">
    <text evidence="1">Belongs to the cycloisomerase 2 family.</text>
</comment>
<dbReference type="KEGG" id="tes:BW730_13990"/>
<keyword evidence="3" id="KW-1185">Reference proteome</keyword>
<dbReference type="Proteomes" id="UP000188145">
    <property type="component" value="Chromosome"/>
</dbReference>
<dbReference type="Pfam" id="PF10282">
    <property type="entry name" value="Lactonase"/>
    <property type="match status" value="1"/>
</dbReference>
<dbReference type="InterPro" id="IPR015943">
    <property type="entry name" value="WD40/YVTN_repeat-like_dom_sf"/>
</dbReference>
<dbReference type="InterPro" id="IPR011048">
    <property type="entry name" value="Haem_d1_sf"/>
</dbReference>
<name>A0A1Q2CQQ8_9ACTN</name>
<evidence type="ECO:0000313" key="3">
    <source>
        <dbReference type="Proteomes" id="UP000188145"/>
    </source>
</evidence>
<organism evidence="2 3">
    <name type="scientific">Tessaracoccus aquimaris</name>
    <dbReference type="NCBI Taxonomy" id="1332264"/>
    <lineage>
        <taxon>Bacteria</taxon>
        <taxon>Bacillati</taxon>
        <taxon>Actinomycetota</taxon>
        <taxon>Actinomycetes</taxon>
        <taxon>Propionibacteriales</taxon>
        <taxon>Propionibacteriaceae</taxon>
        <taxon>Tessaracoccus</taxon>
    </lineage>
</organism>
<dbReference type="Gene3D" id="2.130.10.10">
    <property type="entry name" value="YVTN repeat-like/Quinoprotein amine dehydrogenase"/>
    <property type="match status" value="1"/>
</dbReference>
<dbReference type="InterPro" id="IPR019405">
    <property type="entry name" value="Lactonase_7-beta_prop"/>
</dbReference>
<dbReference type="PANTHER" id="PTHR30344">
    <property type="entry name" value="6-PHOSPHOGLUCONOLACTONASE-RELATED"/>
    <property type="match status" value="1"/>
</dbReference>
<proteinExistence type="inferred from homology"/>
<dbReference type="RefSeq" id="WP_077686787.1">
    <property type="nucleotide sequence ID" value="NZ_CP019606.1"/>
</dbReference>
<evidence type="ECO:0000256" key="1">
    <source>
        <dbReference type="ARBA" id="ARBA00005564"/>
    </source>
</evidence>
<sequence length="323" mass="33274">MTFWVGGSRRGEGGGAAGIGRVSRTDGGEWTYELAAEAPSPSWLTGHPRLPVLYACLEGDAAVQAFRVGPGVEPLGPPVAVGDGPCHLAVVGGAAWVSCWGDGSVDVLPIGPDGSLGAAASLPVLPSHADRRSRAHMALPLTDGSTLTVDMGLDVLRWWRGEAEQQRLSLAEGSGPRHAVESSPGVLHVLTELSCEVVTLVRDADRWRVAHTLPLGCPAPGTRDFASGIVADGASVLVAVRGCDRIFTLRPTPDGVALTGSRPAGVAWPRFLGMIDGRLVVAGERSDEVVVSDPDTGAEALRVAVPTPTAMVTLGASAAAWQA</sequence>
<dbReference type="STRING" id="1332264.BW730_13990"/>
<dbReference type="AlphaFoldDB" id="A0A1Q2CQQ8"/>
<dbReference type="InterPro" id="IPR050282">
    <property type="entry name" value="Cycloisomerase_2"/>
</dbReference>
<dbReference type="PANTHER" id="PTHR30344:SF1">
    <property type="entry name" value="6-PHOSPHOGLUCONOLACTONASE"/>
    <property type="match status" value="1"/>
</dbReference>